<dbReference type="InterPro" id="IPR044791">
    <property type="entry name" value="Beta-glucanase/XTH"/>
</dbReference>
<feature type="domain" description="GH16" evidence="4">
    <location>
        <begin position="18"/>
        <end position="147"/>
    </location>
</feature>
<dbReference type="PANTHER" id="PTHR31062">
    <property type="entry name" value="XYLOGLUCAN ENDOTRANSGLUCOSYLASE/HYDROLASE PROTEIN 8-RELATED"/>
    <property type="match status" value="1"/>
</dbReference>
<gene>
    <name evidence="5" type="primary">LOC107800319</name>
</gene>
<name>A0A1S4AQD8_TOBAC</name>
<dbReference type="OrthoDB" id="4781at2759"/>
<dbReference type="InterPro" id="IPR000757">
    <property type="entry name" value="Beta-glucanase-like"/>
</dbReference>
<dbReference type="PROSITE" id="PS51762">
    <property type="entry name" value="GH16_2"/>
    <property type="match status" value="1"/>
</dbReference>
<evidence type="ECO:0000313" key="5">
    <source>
        <dbReference type="RefSeq" id="XP_016478962.1"/>
    </source>
</evidence>
<feature type="chain" id="PRO_5010259352" evidence="3">
    <location>
        <begin position="24"/>
        <end position="147"/>
    </location>
</feature>
<sequence length="147" mass="16140">MAGSQLLSLALFISAIAFHLVEANFPDNMYINWGAHHSWMQGEDLRLVLDQSSSSGVQSKGIFLFGSIEIKLVLVPGNSTGTVTAYYLSSQQKITGDKHDEIGFEFLGNVSGQPYIIHTNIFTQGVGGRKQQLYPWFGMDQVASPNN</sequence>
<keyword evidence="1" id="KW-0378">Hydrolase</keyword>
<dbReference type="Pfam" id="PF00722">
    <property type="entry name" value="Glyco_hydro_16"/>
    <property type="match status" value="1"/>
</dbReference>
<accession>A0A1S4AQD8</accession>
<dbReference type="GO" id="GO:0004553">
    <property type="term" value="F:hydrolase activity, hydrolyzing O-glycosyl compounds"/>
    <property type="evidence" value="ECO:0007669"/>
    <property type="project" value="InterPro"/>
</dbReference>
<dbReference type="InterPro" id="IPR013320">
    <property type="entry name" value="ConA-like_dom_sf"/>
</dbReference>
<evidence type="ECO:0000259" key="4">
    <source>
        <dbReference type="PROSITE" id="PS51762"/>
    </source>
</evidence>
<proteinExistence type="predicted"/>
<keyword evidence="3" id="KW-0732">Signal</keyword>
<evidence type="ECO:0000256" key="3">
    <source>
        <dbReference type="SAM" id="SignalP"/>
    </source>
</evidence>
<evidence type="ECO:0000256" key="1">
    <source>
        <dbReference type="ARBA" id="ARBA00022801"/>
    </source>
</evidence>
<dbReference type="SMR" id="A0A1S4AQD8"/>
<dbReference type="GO" id="GO:0005975">
    <property type="term" value="P:carbohydrate metabolic process"/>
    <property type="evidence" value="ECO:0007669"/>
    <property type="project" value="InterPro"/>
</dbReference>
<reference evidence="5" key="1">
    <citation type="submission" date="2025-08" db="UniProtKB">
        <authorList>
            <consortium name="RefSeq"/>
        </authorList>
    </citation>
    <scope>IDENTIFICATION</scope>
</reference>
<organism evidence="5">
    <name type="scientific">Nicotiana tabacum</name>
    <name type="common">Common tobacco</name>
    <dbReference type="NCBI Taxonomy" id="4097"/>
    <lineage>
        <taxon>Eukaryota</taxon>
        <taxon>Viridiplantae</taxon>
        <taxon>Streptophyta</taxon>
        <taxon>Embryophyta</taxon>
        <taxon>Tracheophyta</taxon>
        <taxon>Spermatophyta</taxon>
        <taxon>Magnoliopsida</taxon>
        <taxon>eudicotyledons</taxon>
        <taxon>Gunneridae</taxon>
        <taxon>Pentapetalae</taxon>
        <taxon>asterids</taxon>
        <taxon>lamiids</taxon>
        <taxon>Solanales</taxon>
        <taxon>Solanaceae</taxon>
        <taxon>Nicotianoideae</taxon>
        <taxon>Nicotianeae</taxon>
        <taxon>Nicotiana</taxon>
    </lineage>
</organism>
<keyword evidence="2" id="KW-0326">Glycosidase</keyword>
<dbReference type="RefSeq" id="XP_016478962.1">
    <property type="nucleotide sequence ID" value="XM_016623476.1"/>
</dbReference>
<dbReference type="STRING" id="4097.A0A1S4AQD8"/>
<dbReference type="AlphaFoldDB" id="A0A1S4AQD8"/>
<dbReference type="KEGG" id="nta:107800319"/>
<evidence type="ECO:0000256" key="2">
    <source>
        <dbReference type="ARBA" id="ARBA00023295"/>
    </source>
</evidence>
<dbReference type="SUPFAM" id="SSF49899">
    <property type="entry name" value="Concanavalin A-like lectins/glucanases"/>
    <property type="match status" value="1"/>
</dbReference>
<dbReference type="OMA" id="MAFNIND"/>
<dbReference type="Gene3D" id="2.60.120.200">
    <property type="match status" value="1"/>
</dbReference>
<feature type="signal peptide" evidence="3">
    <location>
        <begin position="1"/>
        <end position="23"/>
    </location>
</feature>
<protein>
    <submittedName>
        <fullName evidence="5">Probable xyloglucan endotransglucosylase/hydrolase protein 26</fullName>
    </submittedName>
</protein>
<dbReference type="PaxDb" id="4097-A0A1S4AQD8"/>